<sequence length="729" mass="78965">MECLMFEAFYGFSADPFRLTPDRAFCFDHANFSKARAYVEYALLRGEGFVVITGHPGMGKTTLIRDLQARLMATGANMQIGLVANSRLEAEDLLRMTAHAFGLGVPVGTKSSLLIQLNAFLLTQHRAGRRVLLIIDEAQDLLVSGLEELRLLTNFEQAGKPLLQILLVGQRPLHDLIQTESLDQLRQRIVASWALVPLTPAETVGYVSHRLERAGWLGDPAFDPGVLQQVYTFSRGIPRLINLVCNRLLLRGFSLELHRLGIDDVRSVIAELHEEGLAPPEHRPIKTATLSAGLASGVVDGADSPSGASDDWSLIDQGLSRPRPSEPPASAKAATPIDQPSLHEPIAPPPTPVLSQPMGDSGPESSATPAELDAPLWHRDTSDEPDRVEDPVDESVVETWPSADSRPRRSSRVGLILFGLLLFGLAAGGGGWYWLYPETAHRLVGSARAWVESRVLPILEGREAGITTGLDADETHGSTTEVAASSPIDSDSSDPAPGSDLDTEPSRPGQMAETSEALVSGPFVEAEPRQPTELPDAEIVLDLDSMPDPDSVPVPESTLPVVTEALEVSETAANTLGNASLEADVPPEVDTVPVPEAPIQVIEPPFDPVTVDVLFDFNSIRITAAFNKDLDRIIAILDETPRTVAEVHGFSDQIGDERYNLALSRRRAESVAAYLVKRGISRERLSVEGLGPLDPTRDGVVQGMTSERASRLVRVRVLRPEMRTRATPD</sequence>
<keyword evidence="8" id="KW-1185">Reference proteome</keyword>
<reference evidence="7 8" key="1">
    <citation type="submission" date="2019-11" db="EMBL/GenBank/DDBJ databases">
        <title>Whole-genome sequence of the anaerobic purple sulfur bacterium Allochromatium palmeri DSM 15591.</title>
        <authorList>
            <person name="Kyndt J.A."/>
            <person name="Meyer T.E."/>
        </authorList>
    </citation>
    <scope>NUCLEOTIDE SEQUENCE [LARGE SCALE GENOMIC DNA]</scope>
    <source>
        <strain evidence="7 8">DSM 15591</strain>
    </source>
</reference>
<accession>A0A6N8EF95</accession>
<dbReference type="InterPro" id="IPR003593">
    <property type="entry name" value="AAA+_ATPase"/>
</dbReference>
<dbReference type="Proteomes" id="UP000434044">
    <property type="component" value="Unassembled WGS sequence"/>
</dbReference>
<dbReference type="SUPFAM" id="SSF52540">
    <property type="entry name" value="P-loop containing nucleoside triphosphate hydrolases"/>
    <property type="match status" value="1"/>
</dbReference>
<dbReference type="GO" id="GO:0016020">
    <property type="term" value="C:membrane"/>
    <property type="evidence" value="ECO:0007669"/>
    <property type="project" value="UniProtKB-SubCell"/>
</dbReference>
<dbReference type="SUPFAM" id="SSF103088">
    <property type="entry name" value="OmpA-like"/>
    <property type="match status" value="1"/>
</dbReference>
<evidence type="ECO:0000256" key="4">
    <source>
        <dbReference type="SAM" id="MobiDB-lite"/>
    </source>
</evidence>
<dbReference type="Gene3D" id="3.30.1330.60">
    <property type="entry name" value="OmpA-like domain"/>
    <property type="match status" value="1"/>
</dbReference>
<keyword evidence="5" id="KW-0812">Transmembrane</keyword>
<evidence type="ECO:0000256" key="1">
    <source>
        <dbReference type="ARBA" id="ARBA00004370"/>
    </source>
</evidence>
<dbReference type="InterPro" id="IPR049945">
    <property type="entry name" value="AAA_22"/>
</dbReference>
<evidence type="ECO:0000256" key="3">
    <source>
        <dbReference type="PROSITE-ProRule" id="PRU00473"/>
    </source>
</evidence>
<dbReference type="Gene3D" id="3.40.50.300">
    <property type="entry name" value="P-loop containing nucleotide triphosphate hydrolases"/>
    <property type="match status" value="1"/>
</dbReference>
<dbReference type="OrthoDB" id="9780149at2"/>
<dbReference type="InterPro" id="IPR036737">
    <property type="entry name" value="OmpA-like_sf"/>
</dbReference>
<proteinExistence type="predicted"/>
<dbReference type="PANTHER" id="PTHR35894">
    <property type="entry name" value="GENERAL SECRETION PATHWAY PROTEIN A-RELATED"/>
    <property type="match status" value="1"/>
</dbReference>
<feature type="region of interest" description="Disordered" evidence="4">
    <location>
        <begin position="467"/>
        <end position="532"/>
    </location>
</feature>
<feature type="compositionally biased region" description="Basic and acidic residues" evidence="4">
    <location>
        <begin position="376"/>
        <end position="390"/>
    </location>
</feature>
<organism evidence="7 8">
    <name type="scientific">Allochromatium palmeri</name>
    <dbReference type="NCBI Taxonomy" id="231048"/>
    <lineage>
        <taxon>Bacteria</taxon>
        <taxon>Pseudomonadati</taxon>
        <taxon>Pseudomonadota</taxon>
        <taxon>Gammaproteobacteria</taxon>
        <taxon>Chromatiales</taxon>
        <taxon>Chromatiaceae</taxon>
        <taxon>Allochromatium</taxon>
    </lineage>
</organism>
<feature type="compositionally biased region" description="Low complexity" evidence="4">
    <location>
        <begin position="483"/>
        <end position="500"/>
    </location>
</feature>
<feature type="region of interest" description="Disordered" evidence="4">
    <location>
        <begin position="298"/>
        <end position="408"/>
    </location>
</feature>
<dbReference type="InterPro" id="IPR027417">
    <property type="entry name" value="P-loop_NTPase"/>
</dbReference>
<feature type="domain" description="OmpA-like" evidence="6">
    <location>
        <begin position="602"/>
        <end position="723"/>
    </location>
</feature>
<dbReference type="EMBL" id="WNKT01000024">
    <property type="protein sequence ID" value="MTW21748.1"/>
    <property type="molecule type" value="Genomic_DNA"/>
</dbReference>
<feature type="transmembrane region" description="Helical" evidence="5">
    <location>
        <begin position="415"/>
        <end position="436"/>
    </location>
</feature>
<dbReference type="PRINTS" id="PR01021">
    <property type="entry name" value="OMPADOMAIN"/>
</dbReference>
<keyword evidence="5" id="KW-1133">Transmembrane helix</keyword>
<dbReference type="Pfam" id="PF13401">
    <property type="entry name" value="AAA_22"/>
    <property type="match status" value="1"/>
</dbReference>
<dbReference type="PROSITE" id="PS51123">
    <property type="entry name" value="OMPA_2"/>
    <property type="match status" value="1"/>
</dbReference>
<evidence type="ECO:0000313" key="7">
    <source>
        <dbReference type="EMBL" id="MTW21748.1"/>
    </source>
</evidence>
<name>A0A6N8EF95_9GAMM</name>
<dbReference type="InterPro" id="IPR006665">
    <property type="entry name" value="OmpA-like"/>
</dbReference>
<dbReference type="CDD" id="cd00009">
    <property type="entry name" value="AAA"/>
    <property type="match status" value="1"/>
</dbReference>
<evidence type="ECO:0000256" key="5">
    <source>
        <dbReference type="SAM" id="Phobius"/>
    </source>
</evidence>
<dbReference type="GO" id="GO:0016887">
    <property type="term" value="F:ATP hydrolysis activity"/>
    <property type="evidence" value="ECO:0007669"/>
    <property type="project" value="InterPro"/>
</dbReference>
<comment type="caution">
    <text evidence="7">The sequence shown here is derived from an EMBL/GenBank/DDBJ whole genome shotgun (WGS) entry which is preliminary data.</text>
</comment>
<evidence type="ECO:0000256" key="2">
    <source>
        <dbReference type="ARBA" id="ARBA00023136"/>
    </source>
</evidence>
<dbReference type="PANTHER" id="PTHR35894:SF5">
    <property type="entry name" value="MU-LIKE PROPHAGE FLUMU DNA TRANSPOSITION PROTEIN B"/>
    <property type="match status" value="1"/>
</dbReference>
<gene>
    <name evidence="7" type="ORF">GJ668_11670</name>
</gene>
<dbReference type="CDD" id="cd07185">
    <property type="entry name" value="OmpA_C-like"/>
    <property type="match status" value="1"/>
</dbReference>
<dbReference type="Pfam" id="PF00691">
    <property type="entry name" value="OmpA"/>
    <property type="match status" value="1"/>
</dbReference>
<keyword evidence="2 3" id="KW-0472">Membrane</keyword>
<feature type="compositionally biased region" description="Low complexity" evidence="4">
    <location>
        <begin position="300"/>
        <end position="312"/>
    </location>
</feature>
<evidence type="ECO:0000313" key="8">
    <source>
        <dbReference type="Proteomes" id="UP000434044"/>
    </source>
</evidence>
<dbReference type="InterPro" id="IPR052026">
    <property type="entry name" value="ExeA_AAA_ATPase_DNA-bind"/>
</dbReference>
<dbReference type="AlphaFoldDB" id="A0A6N8EF95"/>
<dbReference type="SMART" id="SM00382">
    <property type="entry name" value="AAA"/>
    <property type="match status" value="1"/>
</dbReference>
<evidence type="ECO:0000259" key="6">
    <source>
        <dbReference type="PROSITE" id="PS51123"/>
    </source>
</evidence>
<protein>
    <submittedName>
        <fullName evidence="7">OmpA family protein</fullName>
    </submittedName>
</protein>
<dbReference type="InterPro" id="IPR006664">
    <property type="entry name" value="OMP_bac"/>
</dbReference>
<comment type="subcellular location">
    <subcellularLocation>
        <location evidence="1">Membrane</location>
    </subcellularLocation>
</comment>